<sequence length="586" mass="64179">MRTSLLGLLVLSGLSLLGQEAPLRTFRQWMGGQEVGGATRAARRDGTVEELRERQWIALSRLGQEIHQEVLQTSRRETGGALAFSWRLQLSTEPFEGRAEWSPLTPGLLAIHQANGQSLQREVPAGAILWPGDLEARLRDAARLVRPIHAVTFSFPTQQWSTLQLQPQGPAPLPGFPDTVRFTGQESQGPIAMPVELWISPAAGEVRHRTELGGMDMLTQRSELPPPVSAQPAAGGVFERTLQKLPPHPFQPWVSEWTLRAEGALPDLPEDGQQSRQSGGRWRLRRAPAPTAEEAAQMPVKGLAAPDEARYLASSPLVPFQDPAFDGLMRRLGAPAGLTRWELARRVNTFVFEWITDKDFSVGFASAREVCHRPRGDCTEHGVLAVALLRRLGVPARGVTGWVGLGELLGLHFWVEVRLRDRWVPIDPTFDQAPASALRIKLGDTDLADLGSVGWEVAATALSGVRWIPEQGPSPAILGDAVTDPGGIHLRLPKGHWKSEGGQLRLHQAGTAGSWRVQAVIRPGEAQLKGAIRMAGARSHRQGWWLPESRLLYLDLGEGRWLQLDGVSESEAYDLLDQLAAPTSSS</sequence>
<comment type="caution">
    <text evidence="3">The sequence shown here is derived from an EMBL/GenBank/DDBJ whole genome shotgun (WGS) entry which is preliminary data.</text>
</comment>
<evidence type="ECO:0000313" key="4">
    <source>
        <dbReference type="Proteomes" id="UP000709959"/>
    </source>
</evidence>
<dbReference type="SUPFAM" id="SSF54001">
    <property type="entry name" value="Cysteine proteinases"/>
    <property type="match status" value="1"/>
</dbReference>
<reference evidence="3 4" key="1">
    <citation type="submission" date="2020-10" db="EMBL/GenBank/DDBJ databases">
        <title>Connecting structure to function with the recovery of over 1000 high-quality activated sludge metagenome-assembled genomes encoding full-length rRNA genes using long-read sequencing.</title>
        <authorList>
            <person name="Singleton C.M."/>
            <person name="Petriglieri F."/>
            <person name="Kristensen J.M."/>
            <person name="Kirkegaard R.H."/>
            <person name="Michaelsen T.Y."/>
            <person name="Andersen M.H."/>
            <person name="Karst S.M."/>
            <person name="Dueholm M.S."/>
            <person name="Nielsen P.H."/>
            <person name="Albertsen M."/>
        </authorList>
    </citation>
    <scope>NUCLEOTIDE SEQUENCE [LARGE SCALE GENOMIC DNA]</scope>
    <source>
        <strain evidence="3">OdNE_18-Q3-R46-58_MAXAC.008</strain>
    </source>
</reference>
<evidence type="ECO:0000259" key="2">
    <source>
        <dbReference type="SMART" id="SM00460"/>
    </source>
</evidence>
<evidence type="ECO:0000256" key="1">
    <source>
        <dbReference type="SAM" id="MobiDB-lite"/>
    </source>
</evidence>
<dbReference type="AlphaFoldDB" id="A0A936F3R5"/>
<dbReference type="Proteomes" id="UP000709959">
    <property type="component" value="Unassembled WGS sequence"/>
</dbReference>
<organism evidence="3 4">
    <name type="scientific">Candidatus Geothrix odensensis</name>
    <dbReference type="NCBI Taxonomy" id="2954440"/>
    <lineage>
        <taxon>Bacteria</taxon>
        <taxon>Pseudomonadati</taxon>
        <taxon>Acidobacteriota</taxon>
        <taxon>Holophagae</taxon>
        <taxon>Holophagales</taxon>
        <taxon>Holophagaceae</taxon>
        <taxon>Geothrix</taxon>
    </lineage>
</organism>
<feature type="compositionally biased region" description="Low complexity" evidence="1">
    <location>
        <begin position="287"/>
        <end position="296"/>
    </location>
</feature>
<protein>
    <submittedName>
        <fullName evidence="3">Transglutaminase domain-containing protein</fullName>
    </submittedName>
</protein>
<proteinExistence type="predicted"/>
<evidence type="ECO:0000313" key="3">
    <source>
        <dbReference type="EMBL" id="MBK8573255.1"/>
    </source>
</evidence>
<dbReference type="EMBL" id="JADKCH010000015">
    <property type="protein sequence ID" value="MBK8573255.1"/>
    <property type="molecule type" value="Genomic_DNA"/>
</dbReference>
<dbReference type="InterPro" id="IPR038765">
    <property type="entry name" value="Papain-like_cys_pep_sf"/>
</dbReference>
<dbReference type="SMART" id="SM00460">
    <property type="entry name" value="TGc"/>
    <property type="match status" value="1"/>
</dbReference>
<dbReference type="PANTHER" id="PTHR33490:SF3">
    <property type="entry name" value="CONSERVED INTEGRAL MEMBRANE PROTEIN"/>
    <property type="match status" value="1"/>
</dbReference>
<dbReference type="PANTHER" id="PTHR33490">
    <property type="entry name" value="BLR5614 PROTEIN-RELATED"/>
    <property type="match status" value="1"/>
</dbReference>
<dbReference type="Pfam" id="PF01841">
    <property type="entry name" value="Transglut_core"/>
    <property type="match status" value="1"/>
</dbReference>
<dbReference type="Gene3D" id="3.10.620.30">
    <property type="match status" value="1"/>
</dbReference>
<name>A0A936F3R5_9BACT</name>
<gene>
    <name evidence="3" type="ORF">IPN91_11560</name>
</gene>
<feature type="region of interest" description="Disordered" evidence="1">
    <location>
        <begin position="265"/>
        <end position="299"/>
    </location>
</feature>
<dbReference type="InterPro" id="IPR002931">
    <property type="entry name" value="Transglutaminase-like"/>
</dbReference>
<accession>A0A936F3R5</accession>
<feature type="domain" description="Transglutaminase-like" evidence="2">
    <location>
        <begin position="370"/>
        <end position="430"/>
    </location>
</feature>